<evidence type="ECO:0000256" key="4">
    <source>
        <dbReference type="ARBA" id="ARBA00023002"/>
    </source>
</evidence>
<dbReference type="EMBL" id="CAMXCT010004024">
    <property type="protein sequence ID" value="CAI4007375.1"/>
    <property type="molecule type" value="Genomic_DNA"/>
</dbReference>
<organism evidence="8">
    <name type="scientific">Cladocopium goreaui</name>
    <dbReference type="NCBI Taxonomy" id="2562237"/>
    <lineage>
        <taxon>Eukaryota</taxon>
        <taxon>Sar</taxon>
        <taxon>Alveolata</taxon>
        <taxon>Dinophyceae</taxon>
        <taxon>Suessiales</taxon>
        <taxon>Symbiodiniaceae</taxon>
        <taxon>Cladocopium</taxon>
    </lineage>
</organism>
<dbReference type="SUPFAM" id="SSF51197">
    <property type="entry name" value="Clavaminate synthase-like"/>
    <property type="match status" value="1"/>
</dbReference>
<feature type="domain" description="JmjC" evidence="7">
    <location>
        <begin position="149"/>
        <end position="299"/>
    </location>
</feature>
<dbReference type="OrthoDB" id="47172at2759"/>
<keyword evidence="5" id="KW-0408">Iron</keyword>
<dbReference type="InterPro" id="IPR003347">
    <property type="entry name" value="JmjC_dom"/>
</dbReference>
<dbReference type="GO" id="GO:0005634">
    <property type="term" value="C:nucleus"/>
    <property type="evidence" value="ECO:0007669"/>
    <property type="project" value="UniProtKB-SubCell"/>
</dbReference>
<dbReference type="EMBL" id="CAMXCT030004024">
    <property type="protein sequence ID" value="CAL4794687.1"/>
    <property type="molecule type" value="Genomic_DNA"/>
</dbReference>
<dbReference type="InterPro" id="IPR041667">
    <property type="entry name" value="Cupin_8"/>
</dbReference>
<gene>
    <name evidence="8" type="ORF">C1SCF055_LOCUS32936</name>
</gene>
<keyword evidence="6" id="KW-0539">Nucleus</keyword>
<evidence type="ECO:0000313" key="10">
    <source>
        <dbReference type="Proteomes" id="UP001152797"/>
    </source>
</evidence>
<comment type="subcellular location">
    <subcellularLocation>
        <location evidence="2">Nucleus</location>
    </subcellularLocation>
</comment>
<dbReference type="EMBL" id="CAMXCT020004024">
    <property type="protein sequence ID" value="CAL1160750.1"/>
    <property type="molecule type" value="Genomic_DNA"/>
</dbReference>
<accession>A0A9P1GBM4</accession>
<dbReference type="GO" id="GO:0046872">
    <property type="term" value="F:metal ion binding"/>
    <property type="evidence" value="ECO:0007669"/>
    <property type="project" value="UniProtKB-KW"/>
</dbReference>
<proteinExistence type="predicted"/>
<evidence type="ECO:0000259" key="7">
    <source>
        <dbReference type="PROSITE" id="PS51184"/>
    </source>
</evidence>
<protein>
    <submittedName>
        <fullName evidence="9">Hypoxia-inducible factor 1-alpha inhibitor</fullName>
    </submittedName>
</protein>
<evidence type="ECO:0000256" key="2">
    <source>
        <dbReference type="ARBA" id="ARBA00004123"/>
    </source>
</evidence>
<sequence>MAAERRDGKPSLRVAIEEIRSYEDFVKFRGSRKDEPILLRNAAFNRPADGFTLESVAEALKDLKLPQKSLSAKQGGNASQCTLLVANQGQNAVIDAKPDFWDPQGCSFGILAEKICKDKHYLTTRSGKGRVKRVGDVLCYDKVEDEDRKDVLVESFLERAPFPLLLEDEAPFQVAYWMGSTGNNFGLHTDMFTEQFLCQHQGTKEVLLLLPEDASLVDPFPFLETTLYYKSRSRSVKNLHPGAAREVLRIIMQPGDVLYMPSWWWHEVRTLEGPSCSTTYRFHLEDADRFLKVMNLFYQFHKSAAEYGTGHLAKHLRSFFVHALQPSKKTGEGWFIPLVSCTLGFGFGWLCALRPCAEINELLQPDFPGAVWDEVSRRLAPLLVQAETGAVQLKRLLQICAERKVPPEERVQVHKRLAKFFWSQLDPRRRVEACFHFFRTGNLARLLDTLVEWPIFQVLERDHRSALLEYCRAVGGYAVVRRTLAKAGTAHRLPQRIVVGRFLSHVGEFAAAKEMLLEAKKEAAVSKDPTDLGQVCTLIAENEIRYWDSLRNWSSPGALKDLMDNSQTAVNIFEEQLRSCDRMSSRVDYAQALSRWANGCFKISCVTNMVFAYRFLGKADDAIQKVEELFKGCPPSKVLGRAILVRGVAKLVLGHNRQRYTLPHREILVEASQLLIRAEEILVKAAGEVNEGSIYTHGNLGELYLHDVGHVPLALLHNTKSCLVGLKLWGAEHPNVERKLREFAAILGAVGFSSHAQPVLAGDMQALQEMLQIFTSQEHLLDFDLQQWQREEDAAALDYASRRWPAPEDD</sequence>
<dbReference type="Proteomes" id="UP001152797">
    <property type="component" value="Unassembled WGS sequence"/>
</dbReference>
<keyword evidence="10" id="KW-1185">Reference proteome</keyword>
<keyword evidence="3" id="KW-0479">Metal-binding</keyword>
<evidence type="ECO:0000256" key="3">
    <source>
        <dbReference type="ARBA" id="ARBA00022723"/>
    </source>
</evidence>
<dbReference type="Gene3D" id="2.60.120.650">
    <property type="entry name" value="Cupin"/>
    <property type="match status" value="1"/>
</dbReference>
<dbReference type="GO" id="GO:0016491">
    <property type="term" value="F:oxidoreductase activity"/>
    <property type="evidence" value="ECO:0007669"/>
    <property type="project" value="UniProtKB-KW"/>
</dbReference>
<name>A0A9P1GBM4_9DINO</name>
<dbReference type="AlphaFoldDB" id="A0A9P1GBM4"/>
<dbReference type="PROSITE" id="PS51184">
    <property type="entry name" value="JMJC"/>
    <property type="match status" value="1"/>
</dbReference>
<evidence type="ECO:0000256" key="1">
    <source>
        <dbReference type="ARBA" id="ARBA00001954"/>
    </source>
</evidence>
<reference evidence="9 10" key="2">
    <citation type="submission" date="2024-05" db="EMBL/GenBank/DDBJ databases">
        <authorList>
            <person name="Chen Y."/>
            <person name="Shah S."/>
            <person name="Dougan E. K."/>
            <person name="Thang M."/>
            <person name="Chan C."/>
        </authorList>
    </citation>
    <scope>NUCLEOTIDE SEQUENCE [LARGE SCALE GENOMIC DNA]</scope>
</reference>
<evidence type="ECO:0000313" key="8">
    <source>
        <dbReference type="EMBL" id="CAI4007375.1"/>
    </source>
</evidence>
<evidence type="ECO:0000256" key="5">
    <source>
        <dbReference type="ARBA" id="ARBA00023004"/>
    </source>
</evidence>
<dbReference type="SMART" id="SM00558">
    <property type="entry name" value="JmjC"/>
    <property type="match status" value="1"/>
</dbReference>
<reference evidence="8" key="1">
    <citation type="submission" date="2022-10" db="EMBL/GenBank/DDBJ databases">
        <authorList>
            <person name="Chen Y."/>
            <person name="Dougan E. K."/>
            <person name="Chan C."/>
            <person name="Rhodes N."/>
            <person name="Thang M."/>
        </authorList>
    </citation>
    <scope>NUCLEOTIDE SEQUENCE</scope>
</reference>
<comment type="caution">
    <text evidence="8">The sequence shown here is derived from an EMBL/GenBank/DDBJ whole genome shotgun (WGS) entry which is preliminary data.</text>
</comment>
<keyword evidence="4" id="KW-0560">Oxidoreductase</keyword>
<comment type="cofactor">
    <cofactor evidence="1">
        <name>Fe(2+)</name>
        <dbReference type="ChEBI" id="CHEBI:29033"/>
    </cofactor>
</comment>
<dbReference type="PANTHER" id="PTHR12461">
    <property type="entry name" value="HYPOXIA-INDUCIBLE FACTOR 1 ALPHA INHIBITOR-RELATED"/>
    <property type="match status" value="1"/>
</dbReference>
<evidence type="ECO:0000256" key="6">
    <source>
        <dbReference type="ARBA" id="ARBA00023242"/>
    </source>
</evidence>
<dbReference type="Pfam" id="PF13621">
    <property type="entry name" value="Cupin_8"/>
    <property type="match status" value="1"/>
</dbReference>
<dbReference type="PANTHER" id="PTHR12461:SF106">
    <property type="entry name" value="BIFUNCTIONAL PEPTIDASE AND ARGINYL-HYDROXYLASE JMJD5"/>
    <property type="match status" value="1"/>
</dbReference>
<evidence type="ECO:0000313" key="9">
    <source>
        <dbReference type="EMBL" id="CAL4794687.1"/>
    </source>
</evidence>